<protein>
    <submittedName>
        <fullName evidence="1">Uncharacterized protein</fullName>
    </submittedName>
</protein>
<evidence type="ECO:0000313" key="2">
    <source>
        <dbReference type="Proteomes" id="UP000325577"/>
    </source>
</evidence>
<name>A0A5J5C091_9ASTE</name>
<accession>A0A5J5C091</accession>
<reference evidence="1 2" key="1">
    <citation type="submission" date="2019-09" db="EMBL/GenBank/DDBJ databases">
        <title>A chromosome-level genome assembly of the Chinese tupelo Nyssa sinensis.</title>
        <authorList>
            <person name="Yang X."/>
            <person name="Kang M."/>
            <person name="Yang Y."/>
            <person name="Xiong H."/>
            <person name="Wang M."/>
            <person name="Zhang Z."/>
            <person name="Wang Z."/>
            <person name="Wu H."/>
            <person name="Ma T."/>
            <person name="Liu J."/>
            <person name="Xi Z."/>
        </authorList>
    </citation>
    <scope>NUCLEOTIDE SEQUENCE [LARGE SCALE GENOMIC DNA]</scope>
    <source>
        <strain evidence="1">J267</strain>
        <tissue evidence="1">Leaf</tissue>
    </source>
</reference>
<keyword evidence="2" id="KW-1185">Reference proteome</keyword>
<evidence type="ECO:0000313" key="1">
    <source>
        <dbReference type="EMBL" id="KAA8547590.1"/>
    </source>
</evidence>
<dbReference type="AlphaFoldDB" id="A0A5J5C091"/>
<sequence>MLTFLNHKFLSRHAEQKKNKSGSMTDTEIQLRTKIKQLYEASSLSQPSTFAKAAKLRRMAAAKEKELAKRASKDVRVTLSMGLLWWFCYGGRYNRGGHKTYSGLEFWSEGSMNSVLTMVRIKVGKRRFEVLVWTESGPHFSVEEVNDEGNGTPIMAEEERTEITAPYERDTYTRSHFKWLASILCSSQLPPLCPTIVIPVQELHSKDIKLSYDSYLKVLMISKVLTYFGLICSFWRVPVAAISEQLVQPFGTMLSWIAGGSSE</sequence>
<proteinExistence type="predicted"/>
<dbReference type="EMBL" id="CM018032">
    <property type="protein sequence ID" value="KAA8547590.1"/>
    <property type="molecule type" value="Genomic_DNA"/>
</dbReference>
<organism evidence="1 2">
    <name type="scientific">Nyssa sinensis</name>
    <dbReference type="NCBI Taxonomy" id="561372"/>
    <lineage>
        <taxon>Eukaryota</taxon>
        <taxon>Viridiplantae</taxon>
        <taxon>Streptophyta</taxon>
        <taxon>Embryophyta</taxon>
        <taxon>Tracheophyta</taxon>
        <taxon>Spermatophyta</taxon>
        <taxon>Magnoliopsida</taxon>
        <taxon>eudicotyledons</taxon>
        <taxon>Gunneridae</taxon>
        <taxon>Pentapetalae</taxon>
        <taxon>asterids</taxon>
        <taxon>Cornales</taxon>
        <taxon>Nyssaceae</taxon>
        <taxon>Nyssa</taxon>
    </lineage>
</organism>
<dbReference type="Proteomes" id="UP000325577">
    <property type="component" value="Linkage Group LG1"/>
</dbReference>
<gene>
    <name evidence="1" type="ORF">F0562_004019</name>
</gene>
<dbReference type="OrthoDB" id="512018at2759"/>